<sequence length="506" mass="53316">MDEHKDEATGSSTLAETHSPTLAPNSPSEDLMGLEFDTTSTPTSTTPTPPPVSAATEAESDGDTTRKQEADLISTSIEGDNDDDDDDGFGDFGTTSAAPATASTTGNNADDDDDGFGDFGTADSQNVFSATSATAAAGNEDDDDDGFGDFGAAPTASAEDDPFAGAADDDGFGDFGQVQAAGDDDFGDFNDFGDDGFQNSDDFGDFGGSGDANGDDDVFGASSSEPVQPEVSAPAPPPEPAVPVETAPDFNAVNSRQVENYVLDKLSVLYPYGDSEAEAAAAGGLLNTDLDSLDATSVLSDQELWTSLYDSSFQGGNQYSSSSNRSSVQSKSTILAEDSSSAAPQFQWKYSTLRKEYYASLGLVVMKEQNPALAPASSVPHSVNSPSASRSKVSSPLIMGSESIAERKPLDLAATAAYCQFTRDTLGAYSGEEMKDIIARLTDLTRQASDELTYWLDQREQMIMDNERYNEMIASLVGRAAKLKDAESKQKTNTKRGITRNSFHLK</sequence>
<dbReference type="PANTHER" id="PTHR38698:SF1">
    <property type="entry name" value="FUNGAL PROTEIN"/>
    <property type="match status" value="1"/>
</dbReference>
<feature type="region of interest" description="Disordered" evidence="1">
    <location>
        <begin position="1"/>
        <end position="248"/>
    </location>
</feature>
<feature type="compositionally biased region" description="Acidic residues" evidence="1">
    <location>
        <begin position="79"/>
        <end position="89"/>
    </location>
</feature>
<feature type="region of interest" description="Disordered" evidence="1">
    <location>
        <begin position="484"/>
        <end position="506"/>
    </location>
</feature>
<feature type="compositionally biased region" description="Acidic residues" evidence="1">
    <location>
        <begin position="158"/>
        <end position="172"/>
    </location>
</feature>
<feature type="compositionally biased region" description="Polar residues" evidence="1">
    <location>
        <begin position="9"/>
        <end position="28"/>
    </location>
</feature>
<feature type="compositionally biased region" description="Acidic residues" evidence="1">
    <location>
        <begin position="182"/>
        <end position="194"/>
    </location>
</feature>
<feature type="region of interest" description="Disordered" evidence="1">
    <location>
        <begin position="374"/>
        <end position="394"/>
    </location>
</feature>
<evidence type="ECO:0000256" key="1">
    <source>
        <dbReference type="SAM" id="MobiDB-lite"/>
    </source>
</evidence>
<accession>A0ABQ7JT31</accession>
<dbReference type="PANTHER" id="PTHR38698">
    <property type="entry name" value="EXPRESSED PROTEIN"/>
    <property type="match status" value="1"/>
</dbReference>
<feature type="compositionally biased region" description="Low complexity" evidence="1">
    <location>
        <begin position="382"/>
        <end position="394"/>
    </location>
</feature>
<feature type="compositionally biased region" description="Low complexity" evidence="1">
    <location>
        <begin position="92"/>
        <end position="108"/>
    </location>
</feature>
<dbReference type="Pfam" id="PF17104">
    <property type="entry name" value="YBL010C_LAA2"/>
    <property type="match status" value="1"/>
</dbReference>
<evidence type="ECO:0000313" key="2">
    <source>
        <dbReference type="EMBL" id="KAG0284297.1"/>
    </source>
</evidence>
<reference evidence="2 3" key="1">
    <citation type="journal article" date="2020" name="Fungal Divers.">
        <title>Resolving the Mortierellaceae phylogeny through synthesis of multi-gene phylogenetics and phylogenomics.</title>
        <authorList>
            <person name="Vandepol N."/>
            <person name="Liber J."/>
            <person name="Desiro A."/>
            <person name="Na H."/>
            <person name="Kennedy M."/>
            <person name="Barry K."/>
            <person name="Grigoriev I.V."/>
            <person name="Miller A.N."/>
            <person name="O'Donnell K."/>
            <person name="Stajich J.E."/>
            <person name="Bonito G."/>
        </authorList>
    </citation>
    <scope>NUCLEOTIDE SEQUENCE [LARGE SCALE GENOMIC DNA]</scope>
    <source>
        <strain evidence="2 3">AD045</strain>
    </source>
</reference>
<organism evidence="2 3">
    <name type="scientific">Linnemannia gamsii</name>
    <dbReference type="NCBI Taxonomy" id="64522"/>
    <lineage>
        <taxon>Eukaryota</taxon>
        <taxon>Fungi</taxon>
        <taxon>Fungi incertae sedis</taxon>
        <taxon>Mucoromycota</taxon>
        <taxon>Mortierellomycotina</taxon>
        <taxon>Mortierellomycetes</taxon>
        <taxon>Mortierellales</taxon>
        <taxon>Mortierellaceae</taxon>
        <taxon>Linnemannia</taxon>
    </lineage>
</organism>
<name>A0ABQ7JT31_9FUNG</name>
<dbReference type="EMBL" id="JAAAIM010000788">
    <property type="protein sequence ID" value="KAG0284297.1"/>
    <property type="molecule type" value="Genomic_DNA"/>
</dbReference>
<evidence type="ECO:0000313" key="3">
    <source>
        <dbReference type="Proteomes" id="UP001194696"/>
    </source>
</evidence>
<comment type="caution">
    <text evidence="2">The sequence shown here is derived from an EMBL/GenBank/DDBJ whole genome shotgun (WGS) entry which is preliminary data.</text>
</comment>
<keyword evidence="3" id="KW-1185">Reference proteome</keyword>
<proteinExistence type="predicted"/>
<protein>
    <submittedName>
        <fullName evidence="2">Uncharacterized protein</fullName>
    </submittedName>
</protein>
<feature type="compositionally biased region" description="Basic residues" evidence="1">
    <location>
        <begin position="492"/>
        <end position="506"/>
    </location>
</feature>
<gene>
    <name evidence="2" type="ORF">BGZ96_011308</name>
</gene>
<dbReference type="InterPro" id="IPR031355">
    <property type="entry name" value="YBL010C/LAA2-like"/>
</dbReference>
<dbReference type="Proteomes" id="UP001194696">
    <property type="component" value="Unassembled WGS sequence"/>
</dbReference>